<proteinExistence type="inferred from homology"/>
<dbReference type="OMA" id="KDEHECS"/>
<feature type="transmembrane region" description="Helical" evidence="5">
    <location>
        <begin position="364"/>
        <end position="385"/>
    </location>
</feature>
<feature type="transmembrane region" description="Helical" evidence="5">
    <location>
        <begin position="301"/>
        <end position="318"/>
    </location>
</feature>
<feature type="signal peptide" evidence="5">
    <location>
        <begin position="1"/>
        <end position="24"/>
    </location>
</feature>
<dbReference type="GO" id="GO:0016020">
    <property type="term" value="C:membrane"/>
    <property type="evidence" value="ECO:0007669"/>
    <property type="project" value="UniProtKB-SubCell"/>
</dbReference>
<dbReference type="SUPFAM" id="SSF90112">
    <property type="entry name" value="Neurotransmitter-gated ion-channel transmembrane pore"/>
    <property type="match status" value="1"/>
</dbReference>
<dbReference type="InterPro" id="IPR006201">
    <property type="entry name" value="Neur_channel"/>
</dbReference>
<feature type="domain" description="Neurotransmitter-gated ion-channel ligand-binding" evidence="6">
    <location>
        <begin position="40"/>
        <end position="238"/>
    </location>
</feature>
<comment type="similarity">
    <text evidence="5">Belongs to the ligand-gated ion channel (TC 1.A.9) family.</text>
</comment>
<keyword evidence="5" id="KW-0406">Ion transport</keyword>
<evidence type="ECO:0000256" key="4">
    <source>
        <dbReference type="ARBA" id="ARBA00023136"/>
    </source>
</evidence>
<dbReference type="FunFam" id="2.70.170.10:FF:000028">
    <property type="entry name" value="AcetylCholine Receptor"/>
    <property type="match status" value="1"/>
</dbReference>
<protein>
    <submittedName>
        <fullName evidence="8">Uncharacterized protein</fullName>
    </submittedName>
</protein>
<feature type="domain" description="Neurotransmitter-gated ion-channel transmembrane" evidence="7">
    <location>
        <begin position="247"/>
        <end position="327"/>
    </location>
</feature>
<dbReference type="OrthoDB" id="410315at2759"/>
<evidence type="ECO:0000313" key="8">
    <source>
        <dbReference type="EnsemblMetazoa" id="XP_038071444.1"/>
    </source>
</evidence>
<keyword evidence="5" id="KW-0813">Transport</keyword>
<dbReference type="PANTHER" id="PTHR18945">
    <property type="entry name" value="NEUROTRANSMITTER GATED ION CHANNEL"/>
    <property type="match status" value="1"/>
</dbReference>
<dbReference type="InterPro" id="IPR036719">
    <property type="entry name" value="Neuro-gated_channel_TM_sf"/>
</dbReference>
<name>A0A914B664_PATMI</name>
<dbReference type="InterPro" id="IPR006029">
    <property type="entry name" value="Neurotrans-gated_channel_TM"/>
</dbReference>
<dbReference type="PROSITE" id="PS00236">
    <property type="entry name" value="NEUROTR_ION_CHANNEL"/>
    <property type="match status" value="1"/>
</dbReference>
<dbReference type="Gene3D" id="2.70.170.10">
    <property type="entry name" value="Neurotransmitter-gated ion-channel ligand-binding domain"/>
    <property type="match status" value="1"/>
</dbReference>
<feature type="chain" id="PRO_5038164707" evidence="5">
    <location>
        <begin position="25"/>
        <end position="390"/>
    </location>
</feature>
<evidence type="ECO:0000256" key="1">
    <source>
        <dbReference type="ARBA" id="ARBA00004141"/>
    </source>
</evidence>
<dbReference type="CDD" id="cd18989">
    <property type="entry name" value="LGIC_ECD_cation"/>
    <property type="match status" value="1"/>
</dbReference>
<evidence type="ECO:0000256" key="2">
    <source>
        <dbReference type="ARBA" id="ARBA00022692"/>
    </source>
</evidence>
<evidence type="ECO:0000259" key="6">
    <source>
        <dbReference type="Pfam" id="PF02931"/>
    </source>
</evidence>
<keyword evidence="5" id="KW-0732">Signal</keyword>
<dbReference type="Pfam" id="PF02931">
    <property type="entry name" value="Neur_chan_LBD"/>
    <property type="match status" value="1"/>
</dbReference>
<organism evidence="8 9">
    <name type="scientific">Patiria miniata</name>
    <name type="common">Bat star</name>
    <name type="synonym">Asterina miniata</name>
    <dbReference type="NCBI Taxonomy" id="46514"/>
    <lineage>
        <taxon>Eukaryota</taxon>
        <taxon>Metazoa</taxon>
        <taxon>Echinodermata</taxon>
        <taxon>Eleutherozoa</taxon>
        <taxon>Asterozoa</taxon>
        <taxon>Asteroidea</taxon>
        <taxon>Valvatacea</taxon>
        <taxon>Valvatida</taxon>
        <taxon>Asterinidae</taxon>
        <taxon>Patiria</taxon>
    </lineage>
</organism>
<dbReference type="InterPro" id="IPR006202">
    <property type="entry name" value="Neur_chan_lig-bd"/>
</dbReference>
<dbReference type="RefSeq" id="XP_038071444.1">
    <property type="nucleotide sequence ID" value="XM_038215516.1"/>
</dbReference>
<keyword evidence="4 5" id="KW-0472">Membrane</keyword>
<feature type="transmembrane region" description="Helical" evidence="5">
    <location>
        <begin position="242"/>
        <end position="264"/>
    </location>
</feature>
<dbReference type="GO" id="GO:0004888">
    <property type="term" value="F:transmembrane signaling receptor activity"/>
    <property type="evidence" value="ECO:0007669"/>
    <property type="project" value="InterPro"/>
</dbReference>
<evidence type="ECO:0000259" key="7">
    <source>
        <dbReference type="Pfam" id="PF02932"/>
    </source>
</evidence>
<keyword evidence="2 5" id="KW-0812">Transmembrane</keyword>
<comment type="subcellular location">
    <subcellularLocation>
        <location evidence="1">Membrane</location>
        <topology evidence="1">Multi-pass membrane protein</topology>
    </subcellularLocation>
</comment>
<dbReference type="AlphaFoldDB" id="A0A914B664"/>
<evidence type="ECO:0000256" key="3">
    <source>
        <dbReference type="ARBA" id="ARBA00022989"/>
    </source>
</evidence>
<reference evidence="8" key="1">
    <citation type="submission" date="2022-11" db="UniProtKB">
        <authorList>
            <consortium name="EnsemblMetazoa"/>
        </authorList>
    </citation>
    <scope>IDENTIFICATION</scope>
</reference>
<dbReference type="GeneID" id="119740260"/>
<dbReference type="Gene3D" id="1.20.58.390">
    <property type="entry name" value="Neurotransmitter-gated ion-channel transmembrane domain"/>
    <property type="match status" value="1"/>
</dbReference>
<dbReference type="InterPro" id="IPR018000">
    <property type="entry name" value="Neurotransmitter_ion_chnl_CS"/>
</dbReference>
<dbReference type="Pfam" id="PF02932">
    <property type="entry name" value="Neur_chan_memb"/>
    <property type="match status" value="1"/>
</dbReference>
<keyword evidence="5" id="KW-0407">Ion channel</keyword>
<sequence>MAFRSGVLMVVLGLCLLYLNGSVGVSSAGLKDPVHDSRATLIVHLLSLYHPMIIPMTPVNVSYGLELLSIDGVDEKENILRFSAWSRIQWRDHRFQWDPIEYNGVNAINLPGHKVWRPDLRLYAQVLEEEDVNLRAYSDGTIYHLVPMRLAVPCSMQFANYPFDVQTCDLRLESWTYDGTMINLSLFGGSSGASVGDFHRPNSQWKVQSFTASRQLLSYVCCVEKYINLSFRIQVQRQVGEYTVRVLAPSVVTSLLILLCFLIPPHCGERILLCSVLLLCVLLQLFHLNLTVPISGPDAPFLANFLCFSVFLAFFAAVESVLSLNLSRCGSGSGNNNGRLVDGEPEEFVMQAKPNTSLKRVARFIDVGCFIVFTFIFAVAGGVILNPKTE</sequence>
<dbReference type="InterPro" id="IPR038050">
    <property type="entry name" value="Neuro_actylchol_rec"/>
</dbReference>
<dbReference type="Proteomes" id="UP000887568">
    <property type="component" value="Unplaced"/>
</dbReference>
<dbReference type="InterPro" id="IPR036734">
    <property type="entry name" value="Neur_chan_lig-bd_sf"/>
</dbReference>
<evidence type="ECO:0000256" key="5">
    <source>
        <dbReference type="RuleBase" id="RU000687"/>
    </source>
</evidence>
<feature type="transmembrane region" description="Helical" evidence="5">
    <location>
        <begin position="271"/>
        <end position="289"/>
    </location>
</feature>
<evidence type="ECO:0000313" key="9">
    <source>
        <dbReference type="Proteomes" id="UP000887568"/>
    </source>
</evidence>
<dbReference type="PRINTS" id="PR00252">
    <property type="entry name" value="NRIONCHANNEL"/>
</dbReference>
<dbReference type="GO" id="GO:0005230">
    <property type="term" value="F:extracellular ligand-gated monoatomic ion channel activity"/>
    <property type="evidence" value="ECO:0007669"/>
    <property type="project" value="InterPro"/>
</dbReference>
<dbReference type="SUPFAM" id="SSF63712">
    <property type="entry name" value="Nicotinic receptor ligand binding domain-like"/>
    <property type="match status" value="1"/>
</dbReference>
<accession>A0A914B664</accession>
<keyword evidence="3 5" id="KW-1133">Transmembrane helix</keyword>
<dbReference type="EnsemblMetazoa" id="XM_038215516.1">
    <property type="protein sequence ID" value="XP_038071444.1"/>
    <property type="gene ID" value="LOC119740260"/>
</dbReference>
<keyword evidence="9" id="KW-1185">Reference proteome</keyword>